<dbReference type="Proteomes" id="UP000595564">
    <property type="component" value="Chromosome"/>
</dbReference>
<organism evidence="4 5">
    <name type="scientific">Thermotomaculum hydrothermale</name>
    <dbReference type="NCBI Taxonomy" id="981385"/>
    <lineage>
        <taxon>Bacteria</taxon>
        <taxon>Pseudomonadati</taxon>
        <taxon>Acidobacteriota</taxon>
        <taxon>Holophagae</taxon>
        <taxon>Thermotomaculales</taxon>
        <taxon>Thermotomaculaceae</taxon>
        <taxon>Thermotomaculum</taxon>
    </lineage>
</organism>
<dbReference type="InterPro" id="IPR000845">
    <property type="entry name" value="Nucleoside_phosphorylase_d"/>
</dbReference>
<dbReference type="RefSeq" id="WP_201328734.1">
    <property type="nucleotide sequence ID" value="NZ_AP017470.1"/>
</dbReference>
<dbReference type="SUPFAM" id="SSF53167">
    <property type="entry name" value="Purine and uridine phosphorylases"/>
    <property type="match status" value="1"/>
</dbReference>
<dbReference type="KEGG" id="thyd:TTHT_0825"/>
<dbReference type="GO" id="GO:0019509">
    <property type="term" value="P:L-methionine salvage from methylthioadenosine"/>
    <property type="evidence" value="ECO:0007669"/>
    <property type="project" value="TreeGrafter"/>
</dbReference>
<dbReference type="GO" id="GO:0005829">
    <property type="term" value="C:cytosol"/>
    <property type="evidence" value="ECO:0007669"/>
    <property type="project" value="TreeGrafter"/>
</dbReference>
<dbReference type="AlphaFoldDB" id="A0A7R6PES9"/>
<dbReference type="EC" id="2.4.2.28" evidence="4"/>
<dbReference type="EMBL" id="AP017470">
    <property type="protein sequence ID" value="BBB32389.1"/>
    <property type="molecule type" value="Genomic_DNA"/>
</dbReference>
<dbReference type="PANTHER" id="PTHR42679">
    <property type="entry name" value="S-METHYL-5'-THIOADENOSINE PHOSPHORYLASE"/>
    <property type="match status" value="1"/>
</dbReference>
<dbReference type="PANTHER" id="PTHR42679:SF2">
    <property type="entry name" value="S-METHYL-5'-THIOADENOSINE PHOSPHORYLASE"/>
    <property type="match status" value="1"/>
</dbReference>
<name>A0A7R6PES9_9BACT</name>
<sequence length="229" mass="25955">MPNKIAIIGGSNLFNSELVKDMKEERIITPFGTVEVFIDEKTMLIQRHGKKNVPPHAINHKANLYAIKSRDFKKIIAINSVGSLKPYIKPGEVCLVSDFISFYNIITVDADKRIHITPVLSETINQKIENCLGEKFKRVIYWQTTGPRFETPAEIRLMAQYADVVGMTMASECTIACELGLQYASICVVDNYANGISETNIDFDEFNRLVLQNQKTVDKMLKELVKCQF</sequence>
<evidence type="ECO:0000259" key="3">
    <source>
        <dbReference type="Pfam" id="PF01048"/>
    </source>
</evidence>
<evidence type="ECO:0000313" key="4">
    <source>
        <dbReference type="EMBL" id="BBB32389.1"/>
    </source>
</evidence>
<dbReference type="InterPro" id="IPR035994">
    <property type="entry name" value="Nucleoside_phosphorylase_sf"/>
</dbReference>
<keyword evidence="2 4" id="KW-0808">Transferase</keyword>
<keyword evidence="5" id="KW-1185">Reference proteome</keyword>
<dbReference type="Gene3D" id="3.40.50.1580">
    <property type="entry name" value="Nucleoside phosphorylase domain"/>
    <property type="match status" value="1"/>
</dbReference>
<evidence type="ECO:0000256" key="1">
    <source>
        <dbReference type="ARBA" id="ARBA00022676"/>
    </source>
</evidence>
<accession>A0A7R6PES9</accession>
<dbReference type="GO" id="GO:0017061">
    <property type="term" value="F:S-methyl-5-thioadenosine phosphorylase activity"/>
    <property type="evidence" value="ECO:0007669"/>
    <property type="project" value="UniProtKB-EC"/>
</dbReference>
<feature type="domain" description="Nucleoside phosphorylase" evidence="3">
    <location>
        <begin position="4"/>
        <end position="225"/>
    </location>
</feature>
<evidence type="ECO:0000313" key="5">
    <source>
        <dbReference type="Proteomes" id="UP000595564"/>
    </source>
</evidence>
<dbReference type="Pfam" id="PF01048">
    <property type="entry name" value="PNP_UDP_1"/>
    <property type="match status" value="1"/>
</dbReference>
<dbReference type="CDD" id="cd09010">
    <property type="entry name" value="MTAP_SsMTAPII_like_MTIP"/>
    <property type="match status" value="1"/>
</dbReference>
<gene>
    <name evidence="4" type="primary">mtaP</name>
    <name evidence="4" type="ORF">TTHT_0825</name>
</gene>
<protein>
    <submittedName>
        <fullName evidence="4">5'-methylthioadenosine phosphorylase</fullName>
        <ecNumber evidence="4">2.4.2.28</ecNumber>
    </submittedName>
</protein>
<dbReference type="GO" id="GO:0009116">
    <property type="term" value="P:nucleoside metabolic process"/>
    <property type="evidence" value="ECO:0007669"/>
    <property type="project" value="InterPro"/>
</dbReference>
<proteinExistence type="predicted"/>
<keyword evidence="1 4" id="KW-0328">Glycosyltransferase</keyword>
<dbReference type="InterPro" id="IPR010044">
    <property type="entry name" value="MTAP"/>
</dbReference>
<evidence type="ECO:0000256" key="2">
    <source>
        <dbReference type="ARBA" id="ARBA00022679"/>
    </source>
</evidence>
<reference evidence="4 5" key="1">
    <citation type="journal article" date="2012" name="Extremophiles">
        <title>Thermotomaculum hydrothermale gen. nov., sp. nov., a novel heterotrophic thermophile within the phylum Acidobacteria from a deep-sea hydrothermal vent chimney in the Southern Okinawa Trough.</title>
        <authorList>
            <person name="Izumi H."/>
            <person name="Nunoura T."/>
            <person name="Miyazaki M."/>
            <person name="Mino S."/>
            <person name="Toki T."/>
            <person name="Takai K."/>
            <person name="Sako Y."/>
            <person name="Sawabe T."/>
            <person name="Nakagawa S."/>
        </authorList>
    </citation>
    <scope>NUCLEOTIDE SEQUENCE [LARGE SCALE GENOMIC DNA]</scope>
    <source>
        <strain evidence="4 5">AC55</strain>
    </source>
</reference>